<evidence type="ECO:0000259" key="5">
    <source>
        <dbReference type="PROSITE" id="PS51903"/>
    </source>
</evidence>
<feature type="domain" description="Clp R" evidence="5">
    <location>
        <begin position="9"/>
        <end position="177"/>
    </location>
</feature>
<feature type="region of interest" description="Disordered" evidence="4">
    <location>
        <begin position="777"/>
        <end position="797"/>
    </location>
</feature>
<comment type="caution">
    <text evidence="6">The sequence shown here is derived from an EMBL/GenBank/DDBJ whole genome shotgun (WGS) entry which is preliminary data.</text>
</comment>
<feature type="compositionally biased region" description="Low complexity" evidence="4">
    <location>
        <begin position="537"/>
        <end position="555"/>
    </location>
</feature>
<accession>A0A218XCA6</accession>
<dbReference type="AlphaFoldDB" id="A0A218XCA6"/>
<comment type="similarity">
    <text evidence="1">Belongs to the ClpA/ClpB family.</text>
</comment>
<evidence type="ECO:0000313" key="9">
    <source>
        <dbReference type="Proteomes" id="UP000233551"/>
    </source>
</evidence>
<dbReference type="PANTHER" id="PTHR43572:SF31">
    <property type="entry name" value="PROTEIN SMAX1-LIKE 3"/>
    <property type="match status" value="1"/>
</dbReference>
<feature type="compositionally biased region" description="Polar residues" evidence="4">
    <location>
        <begin position="179"/>
        <end position="227"/>
    </location>
</feature>
<feature type="compositionally biased region" description="Low complexity" evidence="4">
    <location>
        <begin position="469"/>
        <end position="486"/>
    </location>
</feature>
<feature type="region of interest" description="Disordered" evidence="4">
    <location>
        <begin position="177"/>
        <end position="231"/>
    </location>
</feature>
<organism evidence="6 8">
    <name type="scientific">Punica granatum</name>
    <name type="common">Pomegranate</name>
    <dbReference type="NCBI Taxonomy" id="22663"/>
    <lineage>
        <taxon>Eukaryota</taxon>
        <taxon>Viridiplantae</taxon>
        <taxon>Streptophyta</taxon>
        <taxon>Embryophyta</taxon>
        <taxon>Tracheophyta</taxon>
        <taxon>Spermatophyta</taxon>
        <taxon>Magnoliopsida</taxon>
        <taxon>eudicotyledons</taxon>
        <taxon>Gunneridae</taxon>
        <taxon>Pentapetalae</taxon>
        <taxon>rosids</taxon>
        <taxon>malvids</taxon>
        <taxon>Myrtales</taxon>
        <taxon>Lythraceae</taxon>
        <taxon>Punica</taxon>
    </lineage>
</organism>
<reference evidence="6" key="2">
    <citation type="submission" date="2017-06" db="EMBL/GenBank/DDBJ databases">
        <title>The pomegranate genome and the genomics of punicalagin biosynthesis.</title>
        <authorList>
            <person name="Xu C."/>
        </authorList>
    </citation>
    <scope>NUCLEOTIDE SEQUENCE [LARGE SCALE GENOMIC DNA]</scope>
    <source>
        <tissue evidence="6">Fresh leaf</tissue>
    </source>
</reference>
<evidence type="ECO:0000256" key="4">
    <source>
        <dbReference type="SAM" id="MobiDB-lite"/>
    </source>
</evidence>
<protein>
    <recommendedName>
        <fullName evidence="5">Clp R domain-containing protein</fullName>
    </recommendedName>
</protein>
<reference evidence="7 9" key="3">
    <citation type="submission" date="2017-11" db="EMBL/GenBank/DDBJ databases">
        <title>De-novo sequencing of pomegranate (Punica granatum L.) genome.</title>
        <authorList>
            <person name="Akparov Z."/>
            <person name="Amiraslanov A."/>
            <person name="Hajiyeva S."/>
            <person name="Abbasov M."/>
            <person name="Kaur K."/>
            <person name="Hamwieh A."/>
            <person name="Solovyev V."/>
            <person name="Salamov A."/>
            <person name="Braich B."/>
            <person name="Kosarev P."/>
            <person name="Mahmoud A."/>
            <person name="Hajiyev E."/>
            <person name="Babayeva S."/>
            <person name="Izzatullayeva V."/>
            <person name="Mammadov A."/>
            <person name="Mammadov A."/>
            <person name="Sharifova S."/>
            <person name="Ojaghi J."/>
            <person name="Eynullazada K."/>
            <person name="Bayramov B."/>
            <person name="Abdulazimova A."/>
            <person name="Shahmuradov I."/>
        </authorList>
    </citation>
    <scope>NUCLEOTIDE SEQUENCE [LARGE SCALE GENOMIC DNA]</scope>
    <source>
        <strain evidence="7">AG2017</strain>
        <strain evidence="9">cv. AG2017</strain>
        <tissue evidence="7">Leaf</tissue>
    </source>
</reference>
<proteinExistence type="inferred from homology"/>
<sequence>MRAGGSCTLQQALTPEAAALIKQSVTLAKRRGHVQVSPLHVAATMLTASTGLLRAACLRSHSHPLQCKALELCFNVALNRLPAAASGPMFGIHGAGNSHHHHVPSISNALIAAFKRAQAHQRRGSIESNQSLLAVKIEMDQLVISILDDPSVSRVMREAGFSSSQVKNNVERAVLLEKSPSSPASSVHDTTDTGSMDANINSSQSNTPCLPPSSENGSKQDHSSMPSRVTEEDVIHVMKSLREKRRKSIVIVGECTDTIEGVIRGLTDTIRNESSSNDVARSFKGVKFVNLSLPSFEHLSREVVEQKLGDLRAHLRSYQMLMGDDNINNGVVLFLGDLRWVAENRANAVVEHLVTEFGKLIFGVGEDEKVWVMGMATLQSYMRCKRGYPSLESVWRLHPVAVPVGSLSFSLIADSDVESGCASMKTGETGASSSGWLQPLGVGNQQLNEHLSCCVHCYSEFEKEARSLRNSSANGNGNSTSSASSLPPWLQQYKDEKNVSVSRNDDDRDYARDLWRKWNSICSSIHGQLQSSERFPKFSSLPPSPSSSGFPYEPSNPNQIRAGHAAWDIDQSGNVNLEPHLSRHSSLPNSGSSSDDVMEIEYLQRFKELNAKNMKLLISELEDKIPWQKDVIPEIATTILRCRSGMIKRKGNVKEDGSQGKNETWFLFQGADREGKEKAARELSRLIFGSYDSLVSISLGRQSRDEKSCNGFGEFAEAVSDNPHRVFAIEDIAESDRNCRACFKKAMERGKLDKSLGYEVDLKDAIIILSSSGSLMSRLREGSPTKPSSGDEEQETNPSLSLDLNISITHGSSGNDHGHANDIEFTECVDKLVVFEIQEL</sequence>
<dbReference type="OrthoDB" id="750498at2759"/>
<keyword evidence="9" id="KW-1185">Reference proteome</keyword>
<dbReference type="Proteomes" id="UP000233551">
    <property type="component" value="Unassembled WGS sequence"/>
</dbReference>
<dbReference type="InterPro" id="IPR027417">
    <property type="entry name" value="P-loop_NTPase"/>
</dbReference>
<dbReference type="EMBL" id="MTKT01002011">
    <property type="protein sequence ID" value="OWM82573.1"/>
    <property type="molecule type" value="Genomic_DNA"/>
</dbReference>
<dbReference type="InterPro" id="IPR058680">
    <property type="entry name" value="NBD_SMAX1-like"/>
</dbReference>
<dbReference type="Gene3D" id="3.40.50.300">
    <property type="entry name" value="P-loop containing nucleotide triphosphate hydrolases"/>
    <property type="match status" value="1"/>
</dbReference>
<dbReference type="GeneID" id="116209469"/>
<dbReference type="Gene3D" id="1.10.1780.10">
    <property type="entry name" value="Clp, N-terminal domain"/>
    <property type="match status" value="1"/>
</dbReference>
<dbReference type="STRING" id="22663.A0A218XCA6"/>
<evidence type="ECO:0000256" key="2">
    <source>
        <dbReference type="ARBA" id="ARBA00022737"/>
    </source>
</evidence>
<dbReference type="InterPro" id="IPR036628">
    <property type="entry name" value="Clp_N_dom_sf"/>
</dbReference>
<evidence type="ECO:0000256" key="3">
    <source>
        <dbReference type="PROSITE-ProRule" id="PRU01251"/>
    </source>
</evidence>
<dbReference type="PANTHER" id="PTHR43572">
    <property type="entry name" value="CHAPERONE PROTEIN CLPD, CHLOROPLASTIC"/>
    <property type="match status" value="1"/>
</dbReference>
<dbReference type="PROSITE" id="PS51903">
    <property type="entry name" value="CLP_R"/>
    <property type="match status" value="1"/>
</dbReference>
<dbReference type="SUPFAM" id="SSF81923">
    <property type="entry name" value="Double Clp-N motif"/>
    <property type="match status" value="1"/>
</dbReference>
<dbReference type="Proteomes" id="UP000197138">
    <property type="component" value="Unassembled WGS sequence"/>
</dbReference>
<gene>
    <name evidence="6" type="ORF">CDL15_Pgr002148</name>
    <name evidence="7" type="ORF">CRG98_031354</name>
</gene>
<evidence type="ECO:0000313" key="6">
    <source>
        <dbReference type="EMBL" id="OWM82573.1"/>
    </source>
</evidence>
<dbReference type="EMBL" id="PGOL01002419">
    <property type="protein sequence ID" value="PKI48252.1"/>
    <property type="molecule type" value="Genomic_DNA"/>
</dbReference>
<dbReference type="InterPro" id="IPR051650">
    <property type="entry name" value="SL_signaling_regulator"/>
</dbReference>
<dbReference type="InterPro" id="IPR004176">
    <property type="entry name" value="Clp_R_N"/>
</dbReference>
<evidence type="ECO:0000256" key="1">
    <source>
        <dbReference type="ARBA" id="ARBA00008675"/>
    </source>
</evidence>
<feature type="region of interest" description="Disordered" evidence="4">
    <location>
        <begin position="533"/>
        <end position="557"/>
    </location>
</feature>
<dbReference type="Pfam" id="PF23569">
    <property type="entry name" value="NBD_SMAX1"/>
    <property type="match status" value="1"/>
</dbReference>
<evidence type="ECO:0000313" key="7">
    <source>
        <dbReference type="EMBL" id="PKI48252.1"/>
    </source>
</evidence>
<reference evidence="8" key="1">
    <citation type="journal article" date="2017" name="Plant J.">
        <title>The pomegranate (Punica granatum L.) genome and the genomics of punicalagin biosynthesis.</title>
        <authorList>
            <person name="Qin G."/>
            <person name="Xu C."/>
            <person name="Ming R."/>
            <person name="Tang H."/>
            <person name="Guyot R."/>
            <person name="Kramer E.M."/>
            <person name="Hu Y."/>
            <person name="Yi X."/>
            <person name="Qi Y."/>
            <person name="Xu X."/>
            <person name="Gao Z."/>
            <person name="Pan H."/>
            <person name="Jian J."/>
            <person name="Tian Y."/>
            <person name="Yue Z."/>
            <person name="Xu Y."/>
        </authorList>
    </citation>
    <scope>NUCLEOTIDE SEQUENCE [LARGE SCALE GENOMIC DNA]</scope>
    <source>
        <strain evidence="8">cv. Dabenzi</strain>
    </source>
</reference>
<name>A0A218XCA6_PUNGR</name>
<feature type="region of interest" description="Disordered" evidence="4">
    <location>
        <begin position="469"/>
        <end position="488"/>
    </location>
</feature>
<dbReference type="SUPFAM" id="SSF52540">
    <property type="entry name" value="P-loop containing nucleoside triphosphate hydrolases"/>
    <property type="match status" value="1"/>
</dbReference>
<evidence type="ECO:0000313" key="8">
    <source>
        <dbReference type="Proteomes" id="UP000197138"/>
    </source>
</evidence>
<keyword evidence="2 3" id="KW-0677">Repeat</keyword>